<dbReference type="Gene3D" id="3.90.1150.10">
    <property type="entry name" value="Aspartate Aminotransferase, domain 1"/>
    <property type="match status" value="1"/>
</dbReference>
<dbReference type="OrthoDB" id="9804366at2"/>
<dbReference type="PANTHER" id="PTHR43586:SF21">
    <property type="entry name" value="PYRIDOXAL PHOSPHATE (PLP)-DEPENDENT ASPARTATE AMINOTRANSFERASE SUPERFAMILY"/>
    <property type="match status" value="1"/>
</dbReference>
<name>A0A172TA96_9DEIO</name>
<reference evidence="2 3" key="1">
    <citation type="submission" date="2015-01" db="EMBL/GenBank/DDBJ databases">
        <title>Deinococcus puniceus/DY1/ whole genome sequencing.</title>
        <authorList>
            <person name="Kim M.K."/>
            <person name="Srinivasan S."/>
            <person name="Lee J.-J."/>
        </authorList>
    </citation>
    <scope>NUCLEOTIDE SEQUENCE [LARGE SCALE GENOMIC DNA]</scope>
    <source>
        <strain evidence="2 3">DY1</strain>
    </source>
</reference>
<organism evidence="2 3">
    <name type="scientific">Deinococcus puniceus</name>
    <dbReference type="NCBI Taxonomy" id="1182568"/>
    <lineage>
        <taxon>Bacteria</taxon>
        <taxon>Thermotogati</taxon>
        <taxon>Deinococcota</taxon>
        <taxon>Deinococci</taxon>
        <taxon>Deinococcales</taxon>
        <taxon>Deinococcaceae</taxon>
        <taxon>Deinococcus</taxon>
    </lineage>
</organism>
<evidence type="ECO:0000313" key="3">
    <source>
        <dbReference type="Proteomes" id="UP000077363"/>
    </source>
</evidence>
<dbReference type="PANTHER" id="PTHR43586">
    <property type="entry name" value="CYSTEINE DESULFURASE"/>
    <property type="match status" value="1"/>
</dbReference>
<accession>A0A172TA96</accession>
<dbReference type="PATRIC" id="fig|1182568.3.peg.1936"/>
<dbReference type="InterPro" id="IPR000192">
    <property type="entry name" value="Aminotrans_V_dom"/>
</dbReference>
<keyword evidence="3" id="KW-1185">Reference proteome</keyword>
<protein>
    <submittedName>
        <fullName evidence="2">NifS</fullName>
    </submittedName>
</protein>
<dbReference type="KEGG" id="dpu:SU48_09310"/>
<proteinExistence type="predicted"/>
<dbReference type="RefSeq" id="WP_064015011.1">
    <property type="nucleotide sequence ID" value="NZ_CP011387.1"/>
</dbReference>
<feature type="domain" description="Aminotransferase class V" evidence="1">
    <location>
        <begin position="27"/>
        <end position="398"/>
    </location>
</feature>
<sequence>MPSTDTLPFALHAFRDQFPPLLNGRAYLDNAAGGLLPRRSIEAITAHLTQFGATNAMPSHAPGQAVLDLKTRARAATALFLNAEAPDVALGPSSTALNFRLAAAFARLWGPGDEVILSGLEHEANASPWRELEHVGVTVRVWHARQPSMQLHLDDLRSLLTPRTRLVAVTAASNVLGVTVNIPEVSAMARESGAWTVVDAVHAAPHAFPDVGAWGADFVSFSPYKVWGPHLGALWIRPELRGQLPWPKLSFVPDGDITGMEYGTPPFELLAGWLGTLDYLRELGGAELLTRAALQAASTRIADLERPVLTHLLEGLLHTPGVTVYGPQTVEGRVGTVAFRVDGQAPPQTAEALSARGVDVGAGHFYAVQPLQDLGVYPEGVVRASIAHYTTEDDVQRLLDGLKQL</sequence>
<dbReference type="STRING" id="1182568.SU48_09310"/>
<dbReference type="Pfam" id="PF00266">
    <property type="entry name" value="Aminotran_5"/>
    <property type="match status" value="1"/>
</dbReference>
<dbReference type="Gene3D" id="3.40.640.10">
    <property type="entry name" value="Type I PLP-dependent aspartate aminotransferase-like (Major domain)"/>
    <property type="match status" value="1"/>
</dbReference>
<dbReference type="EMBL" id="CP011387">
    <property type="protein sequence ID" value="ANE43939.1"/>
    <property type="molecule type" value="Genomic_DNA"/>
</dbReference>
<dbReference type="InterPro" id="IPR015421">
    <property type="entry name" value="PyrdxlP-dep_Trfase_major"/>
</dbReference>
<dbReference type="Proteomes" id="UP000077363">
    <property type="component" value="Chromosome"/>
</dbReference>
<dbReference type="NCBIfam" id="TIGR01976">
    <property type="entry name" value="am_tr_V_VC1184"/>
    <property type="match status" value="1"/>
</dbReference>
<dbReference type="InterPro" id="IPR015424">
    <property type="entry name" value="PyrdxlP-dep_Trfase"/>
</dbReference>
<dbReference type="SUPFAM" id="SSF53383">
    <property type="entry name" value="PLP-dependent transferases"/>
    <property type="match status" value="1"/>
</dbReference>
<dbReference type="AlphaFoldDB" id="A0A172TA96"/>
<dbReference type="InterPro" id="IPR015422">
    <property type="entry name" value="PyrdxlP-dep_Trfase_small"/>
</dbReference>
<gene>
    <name evidence="2" type="ORF">SU48_09310</name>
</gene>
<evidence type="ECO:0000313" key="2">
    <source>
        <dbReference type="EMBL" id="ANE43939.1"/>
    </source>
</evidence>
<dbReference type="InterPro" id="IPR011340">
    <property type="entry name" value="Cys_dSase-rel"/>
</dbReference>
<evidence type="ECO:0000259" key="1">
    <source>
        <dbReference type="Pfam" id="PF00266"/>
    </source>
</evidence>